<keyword evidence="1" id="KW-0812">Transmembrane</keyword>
<dbReference type="PROSITE" id="PS50275">
    <property type="entry name" value="SAC"/>
    <property type="match status" value="1"/>
</dbReference>
<dbReference type="InterPro" id="IPR002013">
    <property type="entry name" value="SAC_dom"/>
</dbReference>
<dbReference type="PANTHER" id="PTHR45662">
    <property type="entry name" value="PHOSPHATIDYLINOSITIDE PHOSPHATASE SAC1"/>
    <property type="match status" value="1"/>
</dbReference>
<sequence length="598" mass="68989">MVQFEAKQNVFTLRREDCRMTIHRDTGKIVVEPEEFETIKRTKANSVTLFGAVQLKRDKYIILATEKTCAAQILGHRIYRVDKFEVIPYHGGYPEDQDELDLYNLLVRHLGTGPFYFSYTWDLTNSLQRSCLNESNEPNYIKSDKRFFWNEFACQDFIECAKAFPQVAQFITPMIYGFINSASTMIKGRAVTLALISRRSKRRAGTRYFTRGLDANGNVANFNETEQVTIVSDRNTDVTFAHVQTRGSVPVYWAEVNHLRYKPMLITNPVPTALPAARKHFDEQISIYGEQTLVNLVNDKGHELPVKQSYEGIVKLLDDPKIHYHYFDFHKECSKMRWDRVSLLLDAIEPELENQGYTTLDPQAHKVLSHQTSVVRTNCMDCLDRTNVVQSCVGRWMLTKQLRQCGILGENQPVQSVLPLERIFRNIWSDNADLVSRSYSGTGALKTDFTRTGKRSRRGAFQDFMNSAKRYLLNNYFDGPRQDAYDLVLGNFTPSPDFHYNTDYRPLKIQCMPYMILGSLLLMFISFFATPKSKPLVPSGFLFLFSLVSLIVSVYQCWSNGMQHVNWPKLVLPSFLHSVYTKKGRVFKVNGQLDKRLD</sequence>
<dbReference type="Pfam" id="PF02383">
    <property type="entry name" value="Syja_N"/>
    <property type="match status" value="1"/>
</dbReference>
<evidence type="ECO:0000313" key="3">
    <source>
        <dbReference type="EMBL" id="EEB05856.1"/>
    </source>
</evidence>
<dbReference type="PANTHER" id="PTHR45662:SF2">
    <property type="entry name" value="PHOSPHATIDYLINOSITOL-3-PHOSPHATASE SAC1"/>
    <property type="match status" value="1"/>
</dbReference>
<dbReference type="OMA" id="ITKAQPV"/>
<dbReference type="OrthoDB" id="405996at2759"/>
<keyword evidence="1" id="KW-0472">Membrane</keyword>
<dbReference type="GO" id="GO:0043812">
    <property type="term" value="F:phosphatidylinositol-4-phosphate phosphatase activity"/>
    <property type="evidence" value="ECO:0000318"/>
    <property type="project" value="GO_Central"/>
</dbReference>
<evidence type="ECO:0000313" key="4">
    <source>
        <dbReference type="JaponicusDB" id="SJAG_00880"/>
    </source>
</evidence>
<gene>
    <name evidence="4" type="primary">sac11</name>
    <name evidence="3" type="ORF">SJAG_00880</name>
</gene>
<dbReference type="RefSeq" id="XP_002172149.1">
    <property type="nucleotide sequence ID" value="XM_002172113.2"/>
</dbReference>
<dbReference type="HOGENOM" id="CLU_003016_7_4_1"/>
<dbReference type="GO" id="GO:0005783">
    <property type="term" value="C:endoplasmic reticulum"/>
    <property type="evidence" value="ECO:0000318"/>
    <property type="project" value="GO_Central"/>
</dbReference>
<dbReference type="eggNOG" id="KOG1889">
    <property type="taxonomic scope" value="Eukaryota"/>
</dbReference>
<evidence type="ECO:0000313" key="5">
    <source>
        <dbReference type="Proteomes" id="UP000001744"/>
    </source>
</evidence>
<proteinExistence type="predicted"/>
<dbReference type="JaponicusDB" id="SJAG_00880">
    <property type="gene designation" value="sac11"/>
</dbReference>
<dbReference type="GeneID" id="7051972"/>
<feature type="transmembrane region" description="Helical" evidence="1">
    <location>
        <begin position="536"/>
        <end position="555"/>
    </location>
</feature>
<accession>B6JWV5</accession>
<reference evidence="3 5" key="1">
    <citation type="journal article" date="2011" name="Science">
        <title>Comparative functional genomics of the fission yeasts.</title>
        <authorList>
            <person name="Rhind N."/>
            <person name="Chen Z."/>
            <person name="Yassour M."/>
            <person name="Thompson D.A."/>
            <person name="Haas B.J."/>
            <person name="Habib N."/>
            <person name="Wapinski I."/>
            <person name="Roy S."/>
            <person name="Lin M.F."/>
            <person name="Heiman D.I."/>
            <person name="Young S.K."/>
            <person name="Furuya K."/>
            <person name="Guo Y."/>
            <person name="Pidoux A."/>
            <person name="Chen H.M."/>
            <person name="Robbertse B."/>
            <person name="Goldberg J.M."/>
            <person name="Aoki K."/>
            <person name="Bayne E.H."/>
            <person name="Berlin A.M."/>
            <person name="Desjardins C.A."/>
            <person name="Dobbs E."/>
            <person name="Dukaj L."/>
            <person name="Fan L."/>
            <person name="FitzGerald M.G."/>
            <person name="French C."/>
            <person name="Gujja S."/>
            <person name="Hansen K."/>
            <person name="Keifenheim D."/>
            <person name="Levin J.Z."/>
            <person name="Mosher R.A."/>
            <person name="Mueller C.A."/>
            <person name="Pfiffner J."/>
            <person name="Priest M."/>
            <person name="Russ C."/>
            <person name="Smialowska A."/>
            <person name="Swoboda P."/>
            <person name="Sykes S.M."/>
            <person name="Vaughn M."/>
            <person name="Vengrova S."/>
            <person name="Yoder R."/>
            <person name="Zeng Q."/>
            <person name="Allshire R."/>
            <person name="Baulcombe D."/>
            <person name="Birren B.W."/>
            <person name="Brown W."/>
            <person name="Ekwall K."/>
            <person name="Kellis M."/>
            <person name="Leatherwood J."/>
            <person name="Levin H."/>
            <person name="Margalit H."/>
            <person name="Martienssen R."/>
            <person name="Nieduszynski C.A."/>
            <person name="Spatafora J.W."/>
            <person name="Friedman N."/>
            <person name="Dalgaard J.Z."/>
            <person name="Baumann P."/>
            <person name="Niki H."/>
            <person name="Regev A."/>
            <person name="Nusbaum C."/>
        </authorList>
    </citation>
    <scope>NUCLEOTIDE SEQUENCE [LARGE SCALE GENOMIC DNA]</scope>
    <source>
        <strain evidence="5">yFS275 / FY16936</strain>
    </source>
</reference>
<evidence type="ECO:0000256" key="1">
    <source>
        <dbReference type="SAM" id="Phobius"/>
    </source>
</evidence>
<dbReference type="GO" id="GO:0046856">
    <property type="term" value="P:phosphatidylinositol dephosphorylation"/>
    <property type="evidence" value="ECO:0000318"/>
    <property type="project" value="GO_Central"/>
</dbReference>
<dbReference type="STRING" id="402676.B6JWV5"/>
<keyword evidence="5" id="KW-1185">Reference proteome</keyword>
<dbReference type="VEuPathDB" id="FungiDB:SJAG_00880"/>
<keyword evidence="1" id="KW-1133">Transmembrane helix</keyword>
<dbReference type="Proteomes" id="UP000001744">
    <property type="component" value="Unassembled WGS sequence"/>
</dbReference>
<dbReference type="AlphaFoldDB" id="B6JWV5"/>
<feature type="domain" description="SAC" evidence="2">
    <location>
        <begin position="106"/>
        <end position="441"/>
    </location>
</feature>
<dbReference type="EMBL" id="KE651166">
    <property type="protein sequence ID" value="EEB05856.1"/>
    <property type="molecule type" value="Genomic_DNA"/>
</dbReference>
<name>B6JWV5_SCHJY</name>
<protein>
    <submittedName>
        <fullName evidence="3">Inositol polyphosphate phosphatase</fullName>
    </submittedName>
</protein>
<organism evidence="3 5">
    <name type="scientific">Schizosaccharomyces japonicus (strain yFS275 / FY16936)</name>
    <name type="common">Fission yeast</name>
    <dbReference type="NCBI Taxonomy" id="402676"/>
    <lineage>
        <taxon>Eukaryota</taxon>
        <taxon>Fungi</taxon>
        <taxon>Dikarya</taxon>
        <taxon>Ascomycota</taxon>
        <taxon>Taphrinomycotina</taxon>
        <taxon>Schizosaccharomycetes</taxon>
        <taxon>Schizosaccharomycetales</taxon>
        <taxon>Schizosaccharomycetaceae</taxon>
        <taxon>Schizosaccharomyces</taxon>
    </lineage>
</organism>
<evidence type="ECO:0000259" key="2">
    <source>
        <dbReference type="PROSITE" id="PS50275"/>
    </source>
</evidence>
<feature type="transmembrane region" description="Helical" evidence="1">
    <location>
        <begin position="512"/>
        <end position="529"/>
    </location>
</feature>
<dbReference type="GO" id="GO:0005938">
    <property type="term" value="C:cell cortex"/>
    <property type="evidence" value="ECO:0007669"/>
    <property type="project" value="EnsemblFungi"/>
</dbReference>